<dbReference type="PANTHER" id="PTHR43284">
    <property type="entry name" value="ASPARAGINE SYNTHETASE (GLUTAMINE-HYDROLYZING)"/>
    <property type="match status" value="1"/>
</dbReference>
<evidence type="ECO:0000313" key="5">
    <source>
        <dbReference type="EMBL" id="EMI17661.1"/>
    </source>
</evidence>
<evidence type="ECO:0000256" key="3">
    <source>
        <dbReference type="ARBA" id="ARBA00048741"/>
    </source>
</evidence>
<name>M5REZ1_9BACT</name>
<reference evidence="5 6" key="1">
    <citation type="journal article" date="2013" name="Mar. Genomics">
        <title>Expression of sulfatases in Rhodopirellula baltica and the diversity of sulfatases in the genus Rhodopirellula.</title>
        <authorList>
            <person name="Wegner C.E."/>
            <person name="Richter-Heitmann T."/>
            <person name="Klindworth A."/>
            <person name="Klockow C."/>
            <person name="Richter M."/>
            <person name="Achstetter T."/>
            <person name="Glockner F.O."/>
            <person name="Harder J."/>
        </authorList>
    </citation>
    <scope>NUCLEOTIDE SEQUENCE [LARGE SCALE GENOMIC DNA]</scope>
    <source>
        <strain evidence="5 6">SM1</strain>
    </source>
</reference>
<dbReference type="GO" id="GO:0005829">
    <property type="term" value="C:cytosol"/>
    <property type="evidence" value="ECO:0007669"/>
    <property type="project" value="TreeGrafter"/>
</dbReference>
<accession>M5REZ1</accession>
<dbReference type="InterPro" id="IPR051786">
    <property type="entry name" value="ASN_synthetase/amidase"/>
</dbReference>
<dbReference type="Pfam" id="PF13522">
    <property type="entry name" value="GATase_6"/>
    <property type="match status" value="1"/>
</dbReference>
<dbReference type="EC" id="6.3.5.4" evidence="2"/>
<dbReference type="Gene3D" id="3.60.20.10">
    <property type="entry name" value="Glutamine Phosphoribosylpyrophosphate, subunit 1, domain 1"/>
    <property type="match status" value="1"/>
</dbReference>
<evidence type="ECO:0000256" key="1">
    <source>
        <dbReference type="ARBA" id="ARBA00005187"/>
    </source>
</evidence>
<dbReference type="InterPro" id="IPR029055">
    <property type="entry name" value="Ntn_hydrolases_N"/>
</dbReference>
<keyword evidence="6" id="KW-1185">Reference proteome</keyword>
<dbReference type="AlphaFoldDB" id="M5REZ1"/>
<comment type="caution">
    <text evidence="5">The sequence shown here is derived from an EMBL/GenBank/DDBJ whole genome shotgun (WGS) entry which is preliminary data.</text>
</comment>
<sequence>MVRSQHHRGPDASGVYIDPARTAGLGHNRLSIIDLSDAGAQPMKSADGRYQIAFNGEIYNYLELRAELSDYPYRSHSDTEVILAAYQRWVNHA</sequence>
<dbReference type="SUPFAM" id="SSF56235">
    <property type="entry name" value="N-terminal nucleophile aminohydrolases (Ntn hydrolases)"/>
    <property type="match status" value="1"/>
</dbReference>
<dbReference type="PANTHER" id="PTHR43284:SF1">
    <property type="entry name" value="ASPARAGINE SYNTHETASE"/>
    <property type="match status" value="1"/>
</dbReference>
<protein>
    <recommendedName>
        <fullName evidence="2">asparagine synthase (glutamine-hydrolyzing)</fullName>
        <ecNumber evidence="2">6.3.5.4</ecNumber>
    </recommendedName>
</protein>
<dbReference type="GO" id="GO:0004066">
    <property type="term" value="F:asparagine synthase (glutamine-hydrolyzing) activity"/>
    <property type="evidence" value="ECO:0007669"/>
    <property type="project" value="UniProtKB-EC"/>
</dbReference>
<comment type="pathway">
    <text evidence="1">Amino-acid biosynthesis; L-asparagine biosynthesis; L-asparagine from L-aspartate (L-Gln route): step 1/1.</text>
</comment>
<gene>
    <name evidence="5" type="ORF">RMSM_05430</name>
</gene>
<evidence type="ECO:0000259" key="4">
    <source>
        <dbReference type="PROSITE" id="PS51278"/>
    </source>
</evidence>
<organism evidence="5 6">
    <name type="scientific">Rhodopirellula maiorica SM1</name>
    <dbReference type="NCBI Taxonomy" id="1265738"/>
    <lineage>
        <taxon>Bacteria</taxon>
        <taxon>Pseudomonadati</taxon>
        <taxon>Planctomycetota</taxon>
        <taxon>Planctomycetia</taxon>
        <taxon>Pirellulales</taxon>
        <taxon>Pirellulaceae</taxon>
        <taxon>Novipirellula</taxon>
    </lineage>
</organism>
<dbReference type="PATRIC" id="fig|1265738.3.peg.5437"/>
<proteinExistence type="predicted"/>
<dbReference type="Proteomes" id="UP000011991">
    <property type="component" value="Unassembled WGS sequence"/>
</dbReference>
<comment type="catalytic activity">
    <reaction evidence="3">
        <text>L-aspartate + L-glutamine + ATP + H2O = L-asparagine + L-glutamate + AMP + diphosphate + H(+)</text>
        <dbReference type="Rhea" id="RHEA:12228"/>
        <dbReference type="ChEBI" id="CHEBI:15377"/>
        <dbReference type="ChEBI" id="CHEBI:15378"/>
        <dbReference type="ChEBI" id="CHEBI:29985"/>
        <dbReference type="ChEBI" id="CHEBI:29991"/>
        <dbReference type="ChEBI" id="CHEBI:30616"/>
        <dbReference type="ChEBI" id="CHEBI:33019"/>
        <dbReference type="ChEBI" id="CHEBI:58048"/>
        <dbReference type="ChEBI" id="CHEBI:58359"/>
        <dbReference type="ChEBI" id="CHEBI:456215"/>
        <dbReference type="EC" id="6.3.5.4"/>
    </reaction>
</comment>
<evidence type="ECO:0000256" key="2">
    <source>
        <dbReference type="ARBA" id="ARBA00012737"/>
    </source>
</evidence>
<dbReference type="PROSITE" id="PS51278">
    <property type="entry name" value="GATASE_TYPE_2"/>
    <property type="match status" value="1"/>
</dbReference>
<feature type="domain" description="Glutamine amidotransferase type-2" evidence="4">
    <location>
        <begin position="1"/>
        <end position="93"/>
    </location>
</feature>
<dbReference type="EMBL" id="ANOG01000770">
    <property type="protein sequence ID" value="EMI17661.1"/>
    <property type="molecule type" value="Genomic_DNA"/>
</dbReference>
<evidence type="ECO:0000313" key="6">
    <source>
        <dbReference type="Proteomes" id="UP000011991"/>
    </source>
</evidence>
<dbReference type="InterPro" id="IPR017932">
    <property type="entry name" value="GATase_2_dom"/>
</dbReference>